<accession>A0A8C2ADA7</accession>
<dbReference type="Gene3D" id="3.40.50.620">
    <property type="entry name" value="HUPs"/>
    <property type="match status" value="1"/>
</dbReference>
<evidence type="ECO:0000259" key="1">
    <source>
        <dbReference type="Pfam" id="PF01467"/>
    </source>
</evidence>
<evidence type="ECO:0000313" key="2">
    <source>
        <dbReference type="Ensembl" id="ENSCCRP00015103823.1"/>
    </source>
</evidence>
<sequence length="217" mass="24966">TNLYYYYYYLVKGIISPAGDNYKKKGLIEACHRLEMARLATENSDWISVDDWESQHPEWVETANVVRWQHLKIIENNNDDVDTVRFGKRRKLQQNKNICQSSSYIKTKADTPHLNLLCGADLLESFGVPNLWKPEGIEEIVGRYGETCITRCGGDPEKFINQSDILYKHRKSEGRSISNHCVLIIRLLCDDILISQHRLITCSLVVFAITNMATTAR</sequence>
<organism evidence="2 3">
    <name type="scientific">Cyprinus carpio</name>
    <name type="common">Common carp</name>
    <dbReference type="NCBI Taxonomy" id="7962"/>
    <lineage>
        <taxon>Eukaryota</taxon>
        <taxon>Metazoa</taxon>
        <taxon>Chordata</taxon>
        <taxon>Craniata</taxon>
        <taxon>Vertebrata</taxon>
        <taxon>Euteleostomi</taxon>
        <taxon>Actinopterygii</taxon>
        <taxon>Neopterygii</taxon>
        <taxon>Teleostei</taxon>
        <taxon>Ostariophysi</taxon>
        <taxon>Cypriniformes</taxon>
        <taxon>Cyprinidae</taxon>
        <taxon>Cyprininae</taxon>
        <taxon>Cyprinus</taxon>
    </lineage>
</organism>
<protein>
    <submittedName>
        <fullName evidence="2">Nicotinamide nucleotide adenylyltransferase 1</fullName>
    </submittedName>
</protein>
<dbReference type="InterPro" id="IPR014729">
    <property type="entry name" value="Rossmann-like_a/b/a_fold"/>
</dbReference>
<dbReference type="GO" id="GO:0000309">
    <property type="term" value="F:nicotinamide-nucleotide adenylyltransferase activity"/>
    <property type="evidence" value="ECO:0007669"/>
    <property type="project" value="TreeGrafter"/>
</dbReference>
<dbReference type="Proteomes" id="UP000694700">
    <property type="component" value="Unplaced"/>
</dbReference>
<feature type="domain" description="Cytidyltransferase-like" evidence="1">
    <location>
        <begin position="12"/>
        <end position="151"/>
    </location>
</feature>
<dbReference type="InterPro" id="IPR051182">
    <property type="entry name" value="Euk_NMN_adenylyltrnsfrase"/>
</dbReference>
<reference evidence="2" key="1">
    <citation type="submission" date="2025-08" db="UniProtKB">
        <authorList>
            <consortium name="Ensembl"/>
        </authorList>
    </citation>
    <scope>IDENTIFICATION</scope>
</reference>
<dbReference type="SUPFAM" id="SSF52374">
    <property type="entry name" value="Nucleotidylyl transferase"/>
    <property type="match status" value="1"/>
</dbReference>
<name>A0A8C2ADA7_CYPCA</name>
<dbReference type="GO" id="GO:0004515">
    <property type="term" value="F:nicotinate-nucleotide adenylyltransferase activity"/>
    <property type="evidence" value="ECO:0007669"/>
    <property type="project" value="TreeGrafter"/>
</dbReference>
<dbReference type="GO" id="GO:0009435">
    <property type="term" value="P:NAD+ biosynthetic process"/>
    <property type="evidence" value="ECO:0007669"/>
    <property type="project" value="TreeGrafter"/>
</dbReference>
<dbReference type="AlphaFoldDB" id="A0A8C2ADA7"/>
<dbReference type="GO" id="GO:0005634">
    <property type="term" value="C:nucleus"/>
    <property type="evidence" value="ECO:0007669"/>
    <property type="project" value="TreeGrafter"/>
</dbReference>
<dbReference type="Pfam" id="PF01467">
    <property type="entry name" value="CTP_transf_like"/>
    <property type="match status" value="1"/>
</dbReference>
<dbReference type="Ensembl" id="ENSCCRT00015107167.1">
    <property type="protein sequence ID" value="ENSCCRP00015103823.1"/>
    <property type="gene ID" value="ENSCCRG00015041474.1"/>
</dbReference>
<dbReference type="PANTHER" id="PTHR12039">
    <property type="entry name" value="NICOTINAMIDE MONONUCLEOTIDE ADENYLYLTRANSFERASE"/>
    <property type="match status" value="1"/>
</dbReference>
<proteinExistence type="predicted"/>
<dbReference type="InterPro" id="IPR004821">
    <property type="entry name" value="Cyt_trans-like"/>
</dbReference>
<dbReference type="PANTHER" id="PTHR12039:SF21">
    <property type="entry name" value="NICOTINAMIDE_NICOTINIC ACID MONONUCLEOTIDE ADENYLYLTRANSFERASE 1"/>
    <property type="match status" value="1"/>
</dbReference>
<evidence type="ECO:0000313" key="3">
    <source>
        <dbReference type="Proteomes" id="UP000694700"/>
    </source>
</evidence>